<gene>
    <name evidence="1" type="ORF">CLV42_11181</name>
</gene>
<dbReference type="AlphaFoldDB" id="A0A2P8FXC5"/>
<dbReference type="EMBL" id="PYGK01000011">
    <property type="protein sequence ID" value="PSL26370.1"/>
    <property type="molecule type" value="Genomic_DNA"/>
</dbReference>
<evidence type="ECO:0000313" key="2">
    <source>
        <dbReference type="Proteomes" id="UP000240978"/>
    </source>
</evidence>
<name>A0A2P8FXC5_9BACT</name>
<reference evidence="1 2" key="1">
    <citation type="submission" date="2018-03" db="EMBL/GenBank/DDBJ databases">
        <title>Genomic Encyclopedia of Archaeal and Bacterial Type Strains, Phase II (KMG-II): from individual species to whole genera.</title>
        <authorList>
            <person name="Goeker M."/>
        </authorList>
    </citation>
    <scope>NUCLEOTIDE SEQUENCE [LARGE SCALE GENOMIC DNA]</scope>
    <source>
        <strain evidence="1 2">DSM 18107</strain>
    </source>
</reference>
<organism evidence="1 2">
    <name type="scientific">Chitinophaga ginsengisoli</name>
    <dbReference type="NCBI Taxonomy" id="363837"/>
    <lineage>
        <taxon>Bacteria</taxon>
        <taxon>Pseudomonadati</taxon>
        <taxon>Bacteroidota</taxon>
        <taxon>Chitinophagia</taxon>
        <taxon>Chitinophagales</taxon>
        <taxon>Chitinophagaceae</taxon>
        <taxon>Chitinophaga</taxon>
    </lineage>
</organism>
<evidence type="ECO:0000313" key="1">
    <source>
        <dbReference type="EMBL" id="PSL26370.1"/>
    </source>
</evidence>
<accession>A0A2P8FXC5</accession>
<comment type="caution">
    <text evidence="1">The sequence shown here is derived from an EMBL/GenBank/DDBJ whole genome shotgun (WGS) entry which is preliminary data.</text>
</comment>
<dbReference type="Proteomes" id="UP000240978">
    <property type="component" value="Unassembled WGS sequence"/>
</dbReference>
<protein>
    <submittedName>
        <fullName evidence="1">Uncharacterized protein</fullName>
    </submittedName>
</protein>
<sequence>MKVIGVRAFSEAKLMFVVDEGGKNRGMYYDLMAKKHKTFSGRKLDAFIKAIISDSIFLQKIKPLPEGSVSKNFSFFISYDYPQKKLFDVCYTQLLRDIRRPSSVALMQFGDTFE</sequence>
<keyword evidence="2" id="KW-1185">Reference proteome</keyword>
<proteinExistence type="predicted"/>